<dbReference type="GO" id="GO:0016887">
    <property type="term" value="F:ATP hydrolysis activity"/>
    <property type="evidence" value="ECO:0007669"/>
    <property type="project" value="InterPro"/>
</dbReference>
<dbReference type="Proteomes" id="UP000228886">
    <property type="component" value="Unassembled WGS sequence"/>
</dbReference>
<dbReference type="PROSITE" id="PS00211">
    <property type="entry name" value="ABC_TRANSPORTER_1"/>
    <property type="match status" value="1"/>
</dbReference>
<accession>A0A2M7E9C9</accession>
<comment type="caution">
    <text evidence="10">The sequence shown here is derived from an EMBL/GenBank/DDBJ whole genome shotgun (WGS) entry which is preliminary data.</text>
</comment>
<keyword evidence="5 10" id="KW-0067">ATP-binding</keyword>
<dbReference type="InterPro" id="IPR017871">
    <property type="entry name" value="ABC_transporter-like_CS"/>
</dbReference>
<dbReference type="Pfam" id="PF00005">
    <property type="entry name" value="ABC_tran"/>
    <property type="match status" value="1"/>
</dbReference>
<dbReference type="AlphaFoldDB" id="A0A2M7E9C9"/>
<sequence>MDSVIEAEGLTKKYPEVTAVNNIDFQVKKGEVFGFLGPNGAGKTTTQRILTGVITATSGKAFILGYDIRKEAFYAKSRIGVVPELANIYIDLSAWNNLMLIGQLYDVPKENRIKKSAELLRIFNLYERKDEKTKVFSKGMKQKLLLCMALIHSPQILFLDEPTAGLDVVSSRLIKEMIAKFNREGVTIFLTTHNIQEADELCNRIAVIDHGLIATIDSPENLKKEFQSVQTIEVAFNPPIKSEDDLKEIEYVNKVQKIGDKFKIYTNNPDELIRQLLNFSQKRNLKIFSLNTLGPDLEEVFVKITEEHKGWSYGKEKSFSKTV</sequence>
<organism evidence="10 11">
    <name type="scientific">bacterium (Candidatus Ratteibacteria) CG01_land_8_20_14_3_00_40_19</name>
    <dbReference type="NCBI Taxonomy" id="2014290"/>
    <lineage>
        <taxon>Bacteria</taxon>
        <taxon>Candidatus Ratteibacteria</taxon>
    </lineage>
</organism>
<comment type="subcellular location">
    <subcellularLocation>
        <location evidence="1">Cell membrane</location>
        <topology evidence="1">Peripheral membrane protein</topology>
        <orientation evidence="1">Cytoplasmic side</orientation>
    </subcellularLocation>
</comment>
<evidence type="ECO:0000256" key="5">
    <source>
        <dbReference type="ARBA" id="ARBA00022840"/>
    </source>
</evidence>
<dbReference type="GO" id="GO:0043215">
    <property type="term" value="P:daunorubicin transport"/>
    <property type="evidence" value="ECO:0007669"/>
    <property type="project" value="InterPro"/>
</dbReference>
<protein>
    <submittedName>
        <fullName evidence="10">ATP-binding protein</fullName>
    </submittedName>
</protein>
<keyword evidence="3" id="KW-1003">Cell membrane</keyword>
<dbReference type="GO" id="GO:0005524">
    <property type="term" value="F:ATP binding"/>
    <property type="evidence" value="ECO:0007669"/>
    <property type="project" value="UniProtKB-KW"/>
</dbReference>
<name>A0A2M7E9C9_9BACT</name>
<gene>
    <name evidence="10" type="ORF">COS11_02830</name>
</gene>
<evidence type="ECO:0000256" key="1">
    <source>
        <dbReference type="ARBA" id="ARBA00004413"/>
    </source>
</evidence>
<keyword evidence="6" id="KW-1278">Translocase</keyword>
<evidence type="ECO:0000256" key="4">
    <source>
        <dbReference type="ARBA" id="ARBA00022741"/>
    </source>
</evidence>
<dbReference type="InterPro" id="IPR027417">
    <property type="entry name" value="P-loop_NTPase"/>
</dbReference>
<dbReference type="Gene3D" id="3.40.50.300">
    <property type="entry name" value="P-loop containing nucleotide triphosphate hydrolases"/>
    <property type="match status" value="1"/>
</dbReference>
<dbReference type="EMBL" id="PETL01000140">
    <property type="protein sequence ID" value="PIV64308.1"/>
    <property type="molecule type" value="Genomic_DNA"/>
</dbReference>
<dbReference type="GO" id="GO:0005886">
    <property type="term" value="C:plasma membrane"/>
    <property type="evidence" value="ECO:0007669"/>
    <property type="project" value="UniProtKB-SubCell"/>
</dbReference>
<feature type="domain" description="ABC transporter" evidence="9">
    <location>
        <begin position="5"/>
        <end position="235"/>
    </location>
</feature>
<keyword evidence="2" id="KW-0813">Transport</keyword>
<dbReference type="NCBIfam" id="TIGR01188">
    <property type="entry name" value="drrA"/>
    <property type="match status" value="1"/>
</dbReference>
<dbReference type="InterPro" id="IPR050763">
    <property type="entry name" value="ABC_transporter_ATP-binding"/>
</dbReference>
<evidence type="ECO:0000313" key="10">
    <source>
        <dbReference type="EMBL" id="PIV64308.1"/>
    </source>
</evidence>
<proteinExistence type="inferred from homology"/>
<evidence type="ECO:0000256" key="6">
    <source>
        <dbReference type="ARBA" id="ARBA00022967"/>
    </source>
</evidence>
<evidence type="ECO:0000256" key="2">
    <source>
        <dbReference type="ARBA" id="ARBA00022448"/>
    </source>
</evidence>
<dbReference type="PROSITE" id="PS50893">
    <property type="entry name" value="ABC_TRANSPORTER_2"/>
    <property type="match status" value="1"/>
</dbReference>
<dbReference type="PANTHER" id="PTHR42711:SF18">
    <property type="entry name" value="ABC TRANSPORTER, ATP-BINDING PROTEIN"/>
    <property type="match status" value="1"/>
</dbReference>
<evidence type="ECO:0000256" key="7">
    <source>
        <dbReference type="ARBA" id="ARBA00023136"/>
    </source>
</evidence>
<dbReference type="InterPro" id="IPR003439">
    <property type="entry name" value="ABC_transporter-like_ATP-bd"/>
</dbReference>
<dbReference type="FunFam" id="3.40.50.300:FF:000589">
    <property type="entry name" value="ABC transporter, ATP-binding subunit"/>
    <property type="match status" value="1"/>
</dbReference>
<keyword evidence="4" id="KW-0547">Nucleotide-binding</keyword>
<dbReference type="PANTHER" id="PTHR42711">
    <property type="entry name" value="ABC TRANSPORTER ATP-BINDING PROTEIN"/>
    <property type="match status" value="1"/>
</dbReference>
<keyword evidence="7" id="KW-0472">Membrane</keyword>
<evidence type="ECO:0000256" key="8">
    <source>
        <dbReference type="ARBA" id="ARBA00049985"/>
    </source>
</evidence>
<dbReference type="InterPro" id="IPR003593">
    <property type="entry name" value="AAA+_ATPase"/>
</dbReference>
<evidence type="ECO:0000259" key="9">
    <source>
        <dbReference type="PROSITE" id="PS50893"/>
    </source>
</evidence>
<dbReference type="GO" id="GO:1900753">
    <property type="term" value="P:doxorubicin transport"/>
    <property type="evidence" value="ECO:0007669"/>
    <property type="project" value="InterPro"/>
</dbReference>
<dbReference type="SUPFAM" id="SSF52540">
    <property type="entry name" value="P-loop containing nucleoside triphosphate hydrolases"/>
    <property type="match status" value="1"/>
</dbReference>
<reference evidence="11" key="1">
    <citation type="submission" date="2017-09" db="EMBL/GenBank/DDBJ databases">
        <title>Depth-based differentiation of microbial function through sediment-hosted aquifers and enrichment of novel symbionts in the deep terrestrial subsurface.</title>
        <authorList>
            <person name="Probst A.J."/>
            <person name="Ladd B."/>
            <person name="Jarett J.K."/>
            <person name="Geller-Mcgrath D.E."/>
            <person name="Sieber C.M.K."/>
            <person name="Emerson J.B."/>
            <person name="Anantharaman K."/>
            <person name="Thomas B.C."/>
            <person name="Malmstrom R."/>
            <person name="Stieglmeier M."/>
            <person name="Klingl A."/>
            <person name="Woyke T."/>
            <person name="Ryan C.M."/>
            <person name="Banfield J.F."/>
        </authorList>
    </citation>
    <scope>NUCLEOTIDE SEQUENCE [LARGE SCALE GENOMIC DNA]</scope>
</reference>
<evidence type="ECO:0000313" key="11">
    <source>
        <dbReference type="Proteomes" id="UP000228886"/>
    </source>
</evidence>
<dbReference type="InterPro" id="IPR005894">
    <property type="entry name" value="DrrA"/>
</dbReference>
<comment type="similarity">
    <text evidence="8">Belongs to the ABC transporter superfamily. Drug exporter-1 (DrugE1) (TC 3.A.1.105) family.</text>
</comment>
<dbReference type="SMART" id="SM00382">
    <property type="entry name" value="AAA"/>
    <property type="match status" value="1"/>
</dbReference>
<evidence type="ECO:0000256" key="3">
    <source>
        <dbReference type="ARBA" id="ARBA00022475"/>
    </source>
</evidence>